<evidence type="ECO:0000256" key="5">
    <source>
        <dbReference type="PROSITE-ProRule" id="PRU01240"/>
    </source>
</evidence>
<feature type="active site" description="Charge relay system" evidence="5">
    <location>
        <position position="343"/>
    </location>
</feature>
<dbReference type="InterPro" id="IPR036852">
    <property type="entry name" value="Peptidase_S8/S53_dom_sf"/>
</dbReference>
<dbReference type="InterPro" id="IPR050131">
    <property type="entry name" value="Peptidase_S8_subtilisin-like"/>
</dbReference>
<dbReference type="Gene3D" id="3.40.50.200">
    <property type="entry name" value="Peptidase S8/S53 domain"/>
    <property type="match status" value="1"/>
</dbReference>
<evidence type="ECO:0000313" key="10">
    <source>
        <dbReference type="Proteomes" id="UP000598146"/>
    </source>
</evidence>
<keyword evidence="10" id="KW-1185">Reference proteome</keyword>
<feature type="compositionally biased region" description="Low complexity" evidence="7">
    <location>
        <begin position="412"/>
        <end position="424"/>
    </location>
</feature>
<evidence type="ECO:0000313" key="9">
    <source>
        <dbReference type="EMBL" id="MBG0560175.1"/>
    </source>
</evidence>
<dbReference type="PROSITE" id="PS00136">
    <property type="entry name" value="SUBTILASE_ASP"/>
    <property type="match status" value="1"/>
</dbReference>
<dbReference type="PRINTS" id="PR00723">
    <property type="entry name" value="SUBTILISIN"/>
</dbReference>
<dbReference type="PROSITE" id="PS00137">
    <property type="entry name" value="SUBTILASE_HIS"/>
    <property type="match status" value="1"/>
</dbReference>
<comment type="similarity">
    <text evidence="1 5 6">Belongs to the peptidase S8 family.</text>
</comment>
<dbReference type="AlphaFoldDB" id="A0A931FVE5"/>
<dbReference type="Pfam" id="PF00082">
    <property type="entry name" value="Peptidase_S8"/>
    <property type="match status" value="1"/>
</dbReference>
<dbReference type="Proteomes" id="UP000598146">
    <property type="component" value="Unassembled WGS sequence"/>
</dbReference>
<comment type="caution">
    <text evidence="9">The sequence shown here is derived from an EMBL/GenBank/DDBJ whole genome shotgun (WGS) entry which is preliminary data.</text>
</comment>
<reference evidence="9" key="1">
    <citation type="submission" date="2020-11" db="EMBL/GenBank/DDBJ databases">
        <title>Isolation and identification of active actinomycetes.</title>
        <authorList>
            <person name="Sun X."/>
        </authorList>
    </citation>
    <scope>NUCLEOTIDE SEQUENCE</scope>
    <source>
        <strain evidence="9">NEAU-A11</strain>
    </source>
</reference>
<evidence type="ECO:0000256" key="1">
    <source>
        <dbReference type="ARBA" id="ARBA00011073"/>
    </source>
</evidence>
<feature type="active site" description="Charge relay system" evidence="5">
    <location>
        <position position="149"/>
    </location>
</feature>
<protein>
    <submittedName>
        <fullName evidence="9">S8 family serine peptidase</fullName>
    </submittedName>
</protein>
<keyword evidence="2 5" id="KW-0645">Protease</keyword>
<evidence type="ECO:0000256" key="2">
    <source>
        <dbReference type="ARBA" id="ARBA00022670"/>
    </source>
</evidence>
<keyword evidence="4 5" id="KW-0720">Serine protease</keyword>
<dbReference type="InterPro" id="IPR022398">
    <property type="entry name" value="Peptidase_S8_His-AS"/>
</dbReference>
<feature type="compositionally biased region" description="Pro residues" evidence="7">
    <location>
        <begin position="460"/>
        <end position="477"/>
    </location>
</feature>
<dbReference type="PANTHER" id="PTHR43806">
    <property type="entry name" value="PEPTIDASE S8"/>
    <property type="match status" value="1"/>
</dbReference>
<dbReference type="PANTHER" id="PTHR43806:SF11">
    <property type="entry name" value="CEREVISIN-RELATED"/>
    <property type="match status" value="1"/>
</dbReference>
<dbReference type="EMBL" id="JADQTO010000001">
    <property type="protein sequence ID" value="MBG0560175.1"/>
    <property type="molecule type" value="Genomic_DNA"/>
</dbReference>
<feature type="compositionally biased region" description="Pro residues" evidence="7">
    <location>
        <begin position="425"/>
        <end position="444"/>
    </location>
</feature>
<feature type="compositionally biased region" description="Low complexity" evidence="7">
    <location>
        <begin position="445"/>
        <end position="459"/>
    </location>
</feature>
<proteinExistence type="inferred from homology"/>
<organism evidence="9 10">
    <name type="scientific">Actinoplanes aureus</name>
    <dbReference type="NCBI Taxonomy" id="2792083"/>
    <lineage>
        <taxon>Bacteria</taxon>
        <taxon>Bacillati</taxon>
        <taxon>Actinomycetota</taxon>
        <taxon>Actinomycetes</taxon>
        <taxon>Micromonosporales</taxon>
        <taxon>Micromonosporaceae</taxon>
        <taxon>Actinoplanes</taxon>
    </lineage>
</organism>
<feature type="domain" description="Peptidase S8/S53" evidence="8">
    <location>
        <begin position="140"/>
        <end position="391"/>
    </location>
</feature>
<feature type="active site" description="Charge relay system" evidence="5">
    <location>
        <position position="183"/>
    </location>
</feature>
<dbReference type="InterPro" id="IPR015500">
    <property type="entry name" value="Peptidase_S8_subtilisin-rel"/>
</dbReference>
<dbReference type="InterPro" id="IPR000209">
    <property type="entry name" value="Peptidase_S8/S53_dom"/>
</dbReference>
<evidence type="ECO:0000259" key="8">
    <source>
        <dbReference type="Pfam" id="PF00082"/>
    </source>
</evidence>
<dbReference type="InterPro" id="IPR023828">
    <property type="entry name" value="Peptidase_S8_Ser-AS"/>
</dbReference>
<evidence type="ECO:0000256" key="3">
    <source>
        <dbReference type="ARBA" id="ARBA00022801"/>
    </source>
</evidence>
<dbReference type="InterPro" id="IPR023827">
    <property type="entry name" value="Peptidase_S8_Asp-AS"/>
</dbReference>
<evidence type="ECO:0000256" key="6">
    <source>
        <dbReference type="RuleBase" id="RU003355"/>
    </source>
</evidence>
<evidence type="ECO:0000256" key="4">
    <source>
        <dbReference type="ARBA" id="ARBA00022825"/>
    </source>
</evidence>
<dbReference type="RefSeq" id="WP_196411982.1">
    <property type="nucleotide sequence ID" value="NZ_JADQTO010000001.1"/>
</dbReference>
<name>A0A931FVE5_9ACTN</name>
<dbReference type="GO" id="GO:0004252">
    <property type="term" value="F:serine-type endopeptidase activity"/>
    <property type="evidence" value="ECO:0007669"/>
    <property type="project" value="UniProtKB-UniRule"/>
</dbReference>
<gene>
    <name evidence="9" type="ORF">I4J89_01675</name>
</gene>
<feature type="region of interest" description="Disordered" evidence="7">
    <location>
        <begin position="402"/>
        <end position="491"/>
    </location>
</feature>
<dbReference type="PROSITE" id="PS00138">
    <property type="entry name" value="SUBTILASE_SER"/>
    <property type="match status" value="1"/>
</dbReference>
<keyword evidence="3 5" id="KW-0378">Hydrolase</keyword>
<sequence>MRQPVKRGIFAGALAALAIAGVGAYVLPTGTPGWAPVTYGLSASPEEILPAVVSPAEPARVVTTTLDANGRPVVTVTEATDRASAAGLVRDAQRAENTVGVEVDAVAEMFQAPTGTDRYRPLQWDLDTMRVPAAWQRSTGAGVTVAVIDTGVDVSHEDLTGRVLSGYDAISGTEGVSSDGNGHGTHVAGTIAATTGNGSGVASVAPDSSILPVKVLGANGSGYMSDVAEGIVWAADHGAHVINMSLGSTGRTGAVSTAIAYARSRNVVVVAAAGNSRAQGSPIQYPAADAGVITVAATDSTDTVANYSNAGDYVDVAAPGSAIVSTYPRVLHTPGYGRLSGTSMAAPHVAAVAALLVADRPGITPDEVEIALKTSAIDLGSPGRDNDYGYGRVDAAAALEAIGPVTTPPTSTPVTTEPTSAAPTTEPPATEPTTEPPATEPPATEPATPAPTATETSAPTSPPTTAPAPNEPAPTEPAPAQTVVTADSSTQRVTYGTTAVTTFTVTAGGTAFADQPASICVAPAGETWSCTSVRTTVDGTYLDTRTATGAFRVRLVVAATGANTGASATATRTVKAAVTVTRTAKGTLAVTVNGPTGQAMTLQRYTAGQWTTVQTYVTEANQTLTGLVSGATYRVVVAGTATVQSVTSGSVKA</sequence>
<dbReference type="SUPFAM" id="SSF52743">
    <property type="entry name" value="Subtilisin-like"/>
    <property type="match status" value="1"/>
</dbReference>
<dbReference type="PROSITE" id="PS51892">
    <property type="entry name" value="SUBTILASE"/>
    <property type="match status" value="1"/>
</dbReference>
<dbReference type="GO" id="GO:0006508">
    <property type="term" value="P:proteolysis"/>
    <property type="evidence" value="ECO:0007669"/>
    <property type="project" value="UniProtKB-KW"/>
</dbReference>
<accession>A0A931FVE5</accession>
<evidence type="ECO:0000256" key="7">
    <source>
        <dbReference type="SAM" id="MobiDB-lite"/>
    </source>
</evidence>